<dbReference type="PANTHER" id="PTHR36307">
    <property type="entry name" value="FLAGELLA BASAL BODY P-RING FORMATION PROTEIN FLGA"/>
    <property type="match status" value="1"/>
</dbReference>
<gene>
    <name evidence="9" type="ORF">SAMN05216193_109149</name>
</gene>
<dbReference type="SMART" id="SM00858">
    <property type="entry name" value="SAF"/>
    <property type="match status" value="1"/>
</dbReference>
<keyword evidence="7" id="KW-1005">Bacterial flagellum biogenesis</keyword>
<keyword evidence="4" id="KW-0732">Signal</keyword>
<keyword evidence="10" id="KW-1185">Reference proteome</keyword>
<keyword evidence="9" id="KW-0966">Cell projection</keyword>
<accession>A0A1H0I4H3</accession>
<dbReference type="PANTHER" id="PTHR36307:SF1">
    <property type="entry name" value="FLAGELLA BASAL BODY P-RING FORMATION PROTEIN FLGA"/>
    <property type="match status" value="1"/>
</dbReference>
<evidence type="ECO:0000256" key="6">
    <source>
        <dbReference type="ARBA" id="ARBA00025643"/>
    </source>
</evidence>
<dbReference type="GO" id="GO:0042597">
    <property type="term" value="C:periplasmic space"/>
    <property type="evidence" value="ECO:0007669"/>
    <property type="project" value="UniProtKB-SubCell"/>
</dbReference>
<dbReference type="NCBIfam" id="TIGR03170">
    <property type="entry name" value="flgA_cterm"/>
    <property type="match status" value="1"/>
</dbReference>
<proteinExistence type="inferred from homology"/>
<evidence type="ECO:0000256" key="3">
    <source>
        <dbReference type="ARBA" id="ARBA00014754"/>
    </source>
</evidence>
<dbReference type="Pfam" id="PF17656">
    <property type="entry name" value="ChapFlgA_N"/>
    <property type="match status" value="1"/>
</dbReference>
<dbReference type="Pfam" id="PF13144">
    <property type="entry name" value="ChapFlgA"/>
    <property type="match status" value="1"/>
</dbReference>
<reference evidence="10" key="1">
    <citation type="submission" date="2016-10" db="EMBL/GenBank/DDBJ databases">
        <authorList>
            <person name="Varghese N."/>
            <person name="Submissions S."/>
        </authorList>
    </citation>
    <scope>NUCLEOTIDE SEQUENCE [LARGE SCALE GENOMIC DNA]</scope>
    <source>
        <strain evidence="10">JCM 21621</strain>
    </source>
</reference>
<evidence type="ECO:0000259" key="8">
    <source>
        <dbReference type="SMART" id="SM00858"/>
    </source>
</evidence>
<evidence type="ECO:0000313" key="9">
    <source>
        <dbReference type="EMBL" id="SDO26337.1"/>
    </source>
</evidence>
<protein>
    <recommendedName>
        <fullName evidence="3 7">Flagella basal body P-ring formation protein FlgA</fullName>
    </recommendedName>
</protein>
<keyword evidence="5 7" id="KW-0574">Periplasm</keyword>
<dbReference type="InterPro" id="IPR017585">
    <property type="entry name" value="SAF_FlgA"/>
</dbReference>
<feature type="domain" description="SAF" evidence="8">
    <location>
        <begin position="68"/>
        <end position="130"/>
    </location>
</feature>
<dbReference type="Proteomes" id="UP000242957">
    <property type="component" value="Unassembled WGS sequence"/>
</dbReference>
<sequence length="193" mass="21221">MRASGIDARYEIEIGRIDPRLRLAECDQPLNQALESPAQPVGRVTLRVRCDGSSPWTVFVPAQVRLFREVLVTTRPLKRGRVVEAGDIAQVERDTGLLTQGYLTDPEQALGQKLRRATPGEQVLAPVFLEQAEAVRRGDAVMIRARSSRVNVVMPGEALADGVPGQQIRVRNLQSQRVVKARVVEPGTVEVGL</sequence>
<dbReference type="STRING" id="198616.SAMN05216193_109149"/>
<comment type="subcellular location">
    <subcellularLocation>
        <location evidence="1 7">Periplasm</location>
    </subcellularLocation>
</comment>
<evidence type="ECO:0000256" key="1">
    <source>
        <dbReference type="ARBA" id="ARBA00004418"/>
    </source>
</evidence>
<organism evidence="9 10">
    <name type="scientific">Pseudomonas jinjuensis</name>
    <dbReference type="NCBI Taxonomy" id="198616"/>
    <lineage>
        <taxon>Bacteria</taxon>
        <taxon>Pseudomonadati</taxon>
        <taxon>Pseudomonadota</taxon>
        <taxon>Gammaproteobacteria</taxon>
        <taxon>Pseudomonadales</taxon>
        <taxon>Pseudomonadaceae</taxon>
        <taxon>Pseudomonas</taxon>
    </lineage>
</organism>
<keyword evidence="9" id="KW-0282">Flagellum</keyword>
<dbReference type="EMBL" id="FNIJ01000009">
    <property type="protein sequence ID" value="SDO26337.1"/>
    <property type="molecule type" value="Genomic_DNA"/>
</dbReference>
<evidence type="ECO:0000256" key="5">
    <source>
        <dbReference type="ARBA" id="ARBA00022764"/>
    </source>
</evidence>
<dbReference type="InterPro" id="IPR013974">
    <property type="entry name" value="SAF"/>
</dbReference>
<dbReference type="Gene3D" id="2.30.30.760">
    <property type="match status" value="1"/>
</dbReference>
<dbReference type="AlphaFoldDB" id="A0A1H0I4H3"/>
<comment type="similarity">
    <text evidence="2 7">Belongs to the FlgA family.</text>
</comment>
<dbReference type="Gene3D" id="3.90.1210.10">
    <property type="entry name" value="Antifreeze-like/N-acetylneuraminic acid synthase C-terminal domain"/>
    <property type="match status" value="1"/>
</dbReference>
<evidence type="ECO:0000256" key="4">
    <source>
        <dbReference type="ARBA" id="ARBA00022729"/>
    </source>
</evidence>
<comment type="function">
    <text evidence="6 7">Involved in the assembly process of the P-ring formation. It may associate with FlgF on the rod constituting a structure essential for the P-ring assembly or may act as a modulator protein for the P-ring assembly.</text>
</comment>
<dbReference type="GO" id="GO:0044780">
    <property type="term" value="P:bacterial-type flagellum assembly"/>
    <property type="evidence" value="ECO:0007669"/>
    <property type="project" value="InterPro"/>
</dbReference>
<dbReference type="InterPro" id="IPR041231">
    <property type="entry name" value="FlgA_N"/>
</dbReference>
<evidence type="ECO:0000256" key="2">
    <source>
        <dbReference type="ARBA" id="ARBA00010474"/>
    </source>
</evidence>
<evidence type="ECO:0000256" key="7">
    <source>
        <dbReference type="RuleBase" id="RU362063"/>
    </source>
</evidence>
<evidence type="ECO:0000313" key="10">
    <source>
        <dbReference type="Proteomes" id="UP000242957"/>
    </source>
</evidence>
<dbReference type="InterPro" id="IPR039246">
    <property type="entry name" value="Flagellar_FlgA"/>
</dbReference>
<dbReference type="CDD" id="cd11614">
    <property type="entry name" value="SAF_CpaB_FlgA_like"/>
    <property type="match status" value="1"/>
</dbReference>
<name>A0A1H0I4H3_9PSED</name>
<keyword evidence="9" id="KW-0969">Cilium</keyword>